<keyword evidence="1" id="KW-1133">Transmembrane helix</keyword>
<dbReference type="EMBL" id="VEPZ02001337">
    <property type="protein sequence ID" value="KAE8678330.1"/>
    <property type="molecule type" value="Genomic_DNA"/>
</dbReference>
<dbReference type="PANTHER" id="PTHR31860:SF6">
    <property type="entry name" value="HEAT-INDUCIBLE TRANSCRIPTION REPRESSOR (DUF639)"/>
    <property type="match status" value="1"/>
</dbReference>
<dbReference type="Proteomes" id="UP000436088">
    <property type="component" value="Unassembled WGS sequence"/>
</dbReference>
<evidence type="ECO:0000256" key="2">
    <source>
        <dbReference type="SAM" id="SignalP"/>
    </source>
</evidence>
<dbReference type="AlphaFoldDB" id="A0A6A2Y3K5"/>
<comment type="caution">
    <text evidence="3">The sequence shown here is derived from an EMBL/GenBank/DDBJ whole genome shotgun (WGS) entry which is preliminary data.</text>
</comment>
<keyword evidence="1" id="KW-0472">Membrane</keyword>
<dbReference type="InterPro" id="IPR006927">
    <property type="entry name" value="DUF639"/>
</dbReference>
<organism evidence="3 4">
    <name type="scientific">Hibiscus syriacus</name>
    <name type="common">Rose of Sharon</name>
    <dbReference type="NCBI Taxonomy" id="106335"/>
    <lineage>
        <taxon>Eukaryota</taxon>
        <taxon>Viridiplantae</taxon>
        <taxon>Streptophyta</taxon>
        <taxon>Embryophyta</taxon>
        <taxon>Tracheophyta</taxon>
        <taxon>Spermatophyta</taxon>
        <taxon>Magnoliopsida</taxon>
        <taxon>eudicotyledons</taxon>
        <taxon>Gunneridae</taxon>
        <taxon>Pentapetalae</taxon>
        <taxon>rosids</taxon>
        <taxon>malvids</taxon>
        <taxon>Malvales</taxon>
        <taxon>Malvaceae</taxon>
        <taxon>Malvoideae</taxon>
        <taxon>Hibiscus</taxon>
    </lineage>
</organism>
<proteinExistence type="predicted"/>
<evidence type="ECO:0000313" key="4">
    <source>
        <dbReference type="Proteomes" id="UP000436088"/>
    </source>
</evidence>
<keyword evidence="2" id="KW-0732">Signal</keyword>
<reference evidence="3" key="1">
    <citation type="submission" date="2019-09" db="EMBL/GenBank/DDBJ databases">
        <title>Draft genome information of white flower Hibiscus syriacus.</title>
        <authorList>
            <person name="Kim Y.-M."/>
        </authorList>
    </citation>
    <scope>NUCLEOTIDE SEQUENCE [LARGE SCALE GENOMIC DNA]</scope>
    <source>
        <strain evidence="3">YM2019G1</strain>
    </source>
</reference>
<sequence>MAAFFGSQMPLTLAALVLAVLLTAFFQSPQALLATFKNAAIGLKNAAKTLFCCSDNLYIDCLPCFSFRSEPIVIEFPELKGNTRLDYWLAIIREILDVHKFINKYHIEGVEKGDALSKAILGIYGTPSEDGLLVGELVVDEMSLLDRAVKESSNNYKKVVQAQETVDGVKVAVMKHFRVFILDAPSPGMRTLRYSCQKKMFDWILVDLIERQFSIALGRRFNQGRPMDEIKIIAPPPMNTMEQLLAVQNAISQAEQLIQDGNIAHLKFRALLLSIFPKTSEKFAVILLFAALILALLPGKYVSPDIFGDIYEAFAS</sequence>
<dbReference type="Pfam" id="PF04842">
    <property type="entry name" value="DUF639"/>
    <property type="match status" value="1"/>
</dbReference>
<evidence type="ECO:0000313" key="3">
    <source>
        <dbReference type="EMBL" id="KAE8678330.1"/>
    </source>
</evidence>
<evidence type="ECO:0000256" key="1">
    <source>
        <dbReference type="SAM" id="Phobius"/>
    </source>
</evidence>
<feature type="chain" id="PRO_5025405194" evidence="2">
    <location>
        <begin position="20"/>
        <end position="316"/>
    </location>
</feature>
<feature type="signal peptide" evidence="2">
    <location>
        <begin position="1"/>
        <end position="19"/>
    </location>
</feature>
<name>A0A6A2Y3K5_HIBSY</name>
<protein>
    <submittedName>
        <fullName evidence="3">BR enhanced expression 1</fullName>
    </submittedName>
</protein>
<keyword evidence="1" id="KW-0812">Transmembrane</keyword>
<keyword evidence="4" id="KW-1185">Reference proteome</keyword>
<accession>A0A6A2Y3K5</accession>
<gene>
    <name evidence="3" type="ORF">F3Y22_tig00111427pilonHSYRG00484</name>
</gene>
<dbReference type="PANTHER" id="PTHR31860">
    <property type="entry name" value="HEAT-INDUCIBLE TRANSCRIPTION REPRESSOR (DUF639)-RELATED"/>
    <property type="match status" value="1"/>
</dbReference>
<feature type="transmembrane region" description="Helical" evidence="1">
    <location>
        <begin position="283"/>
        <end position="302"/>
    </location>
</feature>